<dbReference type="EMBL" id="BK032564">
    <property type="protein sequence ID" value="DAF48169.1"/>
    <property type="molecule type" value="Genomic_DNA"/>
</dbReference>
<reference evidence="1" key="1">
    <citation type="journal article" date="2021" name="Proc. Natl. Acad. Sci. U.S.A.">
        <title>A Catalog of Tens of Thousands of Viruses from Human Metagenomes Reveals Hidden Associations with Chronic Diseases.</title>
        <authorList>
            <person name="Tisza M.J."/>
            <person name="Buck C.B."/>
        </authorList>
    </citation>
    <scope>NUCLEOTIDE SEQUENCE</scope>
    <source>
        <strain evidence="1">Ct5lU19</strain>
    </source>
</reference>
<evidence type="ECO:0000313" key="1">
    <source>
        <dbReference type="EMBL" id="DAF48169.1"/>
    </source>
</evidence>
<accession>A0A8S5SB63</accession>
<protein>
    <submittedName>
        <fullName evidence="1">Uncharacterized protein</fullName>
    </submittedName>
</protein>
<sequence>MLGSDDLSSTTTGGEAVTKSEFLQKVAVLAGECHKLACELDIGDERIEMFEIYEVLRRIQRSGAAGEMLAATNPLLSPGIPEDTEWVNFHKEDEA</sequence>
<proteinExistence type="predicted"/>
<name>A0A8S5SB63_9CAUD</name>
<organism evidence="1">
    <name type="scientific">Siphoviridae sp. ct5lU19</name>
    <dbReference type="NCBI Taxonomy" id="2827780"/>
    <lineage>
        <taxon>Viruses</taxon>
        <taxon>Duplodnaviria</taxon>
        <taxon>Heunggongvirae</taxon>
        <taxon>Uroviricota</taxon>
        <taxon>Caudoviricetes</taxon>
    </lineage>
</organism>